<organism evidence="1">
    <name type="scientific">Pseudomonas aeruginosa</name>
    <dbReference type="NCBI Taxonomy" id="287"/>
    <lineage>
        <taxon>Bacteria</taxon>
        <taxon>Pseudomonadati</taxon>
        <taxon>Pseudomonadota</taxon>
        <taxon>Gammaproteobacteria</taxon>
        <taxon>Pseudomonadales</taxon>
        <taxon>Pseudomonadaceae</taxon>
        <taxon>Pseudomonas</taxon>
    </lineage>
</organism>
<keyword evidence="1" id="KW-0614">Plasmid</keyword>
<name>A0A6H1Q8A6_PSEAI</name>
<sequence>MAQSVVSVPALPLPPFHTPDWQDRLWLITAVGNTGLASTHRHCELRVSVITCRATASTR</sequence>
<protein>
    <submittedName>
        <fullName evidence="1">Uncharacterized protein</fullName>
    </submittedName>
</protein>
<dbReference type="AlphaFoldDB" id="A0A6H1Q8A6"/>
<geneLocation type="plasmid" evidence="1">
    <name>p201330-IMP</name>
</geneLocation>
<evidence type="ECO:0000313" key="1">
    <source>
        <dbReference type="EMBL" id="QIZ23208.1"/>
    </source>
</evidence>
<dbReference type="EMBL" id="MN961671">
    <property type="protein sequence ID" value="QIZ23208.1"/>
    <property type="molecule type" value="Genomic_DNA"/>
</dbReference>
<proteinExistence type="predicted"/>
<accession>A0A6H1Q8A6</accession>
<reference evidence="1" key="1">
    <citation type="submission" date="2020-01" db="EMBL/GenBank/DDBJ databases">
        <authorList>
            <person name="Zhou D."/>
        </authorList>
    </citation>
    <scope>NUCLEOTIDE SEQUENCE</scope>
    <source>
        <strain evidence="1">201330</strain>
        <plasmid evidence="1">p201330-IMP</plasmid>
    </source>
</reference>